<proteinExistence type="predicted"/>
<dbReference type="Proteomes" id="UP001500653">
    <property type="component" value="Unassembled WGS sequence"/>
</dbReference>
<accession>A0ABP4HD06</accession>
<comment type="caution">
    <text evidence="1">The sequence shown here is derived from an EMBL/GenBank/DDBJ whole genome shotgun (WGS) entry which is preliminary data.</text>
</comment>
<dbReference type="EMBL" id="BAAALN010000019">
    <property type="protein sequence ID" value="GAA1253320.1"/>
    <property type="molecule type" value="Genomic_DNA"/>
</dbReference>
<keyword evidence="2" id="KW-1185">Reference proteome</keyword>
<name>A0ABP4HD06_9PSEU</name>
<sequence>MTFGVDVGPVTEGDLISARWVAHGHYQAAATTFHGHDILRHDTLRHGGNRFVEYWVIAETP</sequence>
<organism evidence="1 2">
    <name type="scientific">Prauserella halophila</name>
    <dbReference type="NCBI Taxonomy" id="185641"/>
    <lineage>
        <taxon>Bacteria</taxon>
        <taxon>Bacillati</taxon>
        <taxon>Actinomycetota</taxon>
        <taxon>Actinomycetes</taxon>
        <taxon>Pseudonocardiales</taxon>
        <taxon>Pseudonocardiaceae</taxon>
        <taxon>Prauserella</taxon>
    </lineage>
</organism>
<reference evidence="2" key="1">
    <citation type="journal article" date="2019" name="Int. J. Syst. Evol. Microbiol.">
        <title>The Global Catalogue of Microorganisms (GCM) 10K type strain sequencing project: providing services to taxonomists for standard genome sequencing and annotation.</title>
        <authorList>
            <consortium name="The Broad Institute Genomics Platform"/>
            <consortium name="The Broad Institute Genome Sequencing Center for Infectious Disease"/>
            <person name="Wu L."/>
            <person name="Ma J."/>
        </authorList>
    </citation>
    <scope>NUCLEOTIDE SEQUENCE [LARGE SCALE GENOMIC DNA]</scope>
    <source>
        <strain evidence="2">JCM 13023</strain>
    </source>
</reference>
<evidence type="ECO:0000313" key="2">
    <source>
        <dbReference type="Proteomes" id="UP001500653"/>
    </source>
</evidence>
<evidence type="ECO:0008006" key="3">
    <source>
        <dbReference type="Google" id="ProtNLM"/>
    </source>
</evidence>
<gene>
    <name evidence="1" type="ORF">GCM10009676_45530</name>
</gene>
<evidence type="ECO:0000313" key="1">
    <source>
        <dbReference type="EMBL" id="GAA1253320.1"/>
    </source>
</evidence>
<protein>
    <recommendedName>
        <fullName evidence="3">SnoaL-like domain-containing protein</fullName>
    </recommendedName>
</protein>